<dbReference type="CDD" id="cd07989">
    <property type="entry name" value="LPLAT_AGPAT-like"/>
    <property type="match status" value="1"/>
</dbReference>
<evidence type="ECO:0000256" key="2">
    <source>
        <dbReference type="ARBA" id="ARBA00023315"/>
    </source>
</evidence>
<dbReference type="PANTHER" id="PTHR10434">
    <property type="entry name" value="1-ACYL-SN-GLYCEROL-3-PHOSPHATE ACYLTRANSFERASE"/>
    <property type="match status" value="1"/>
</dbReference>
<evidence type="ECO:0000313" key="5">
    <source>
        <dbReference type="Proteomes" id="UP001172708"/>
    </source>
</evidence>
<dbReference type="SMART" id="SM00563">
    <property type="entry name" value="PlsC"/>
    <property type="match status" value="1"/>
</dbReference>
<dbReference type="RefSeq" id="WP_301142915.1">
    <property type="nucleotide sequence ID" value="NZ_JAUHQA010000001.1"/>
</dbReference>
<dbReference type="EMBL" id="JAUHQA010000001">
    <property type="protein sequence ID" value="MDN4481320.1"/>
    <property type="molecule type" value="Genomic_DNA"/>
</dbReference>
<comment type="caution">
    <text evidence="4">The sequence shown here is derived from an EMBL/GenBank/DDBJ whole genome shotgun (WGS) entry which is preliminary data.</text>
</comment>
<dbReference type="Pfam" id="PF01553">
    <property type="entry name" value="Acyltransferase"/>
    <property type="match status" value="1"/>
</dbReference>
<evidence type="ECO:0000313" key="4">
    <source>
        <dbReference type="EMBL" id="MDN4481320.1"/>
    </source>
</evidence>
<reference evidence="4" key="1">
    <citation type="submission" date="2023-06" db="EMBL/GenBank/DDBJ databases">
        <title>Egi l300058.</title>
        <authorList>
            <person name="Gao L."/>
            <person name="Fang B.-Z."/>
            <person name="Li W.-J."/>
        </authorList>
    </citation>
    <scope>NUCLEOTIDE SEQUENCE</scope>
    <source>
        <strain evidence="4">EGI L300058</strain>
    </source>
</reference>
<dbReference type="SUPFAM" id="SSF69593">
    <property type="entry name" value="Glycerol-3-phosphate (1)-acyltransferase"/>
    <property type="match status" value="1"/>
</dbReference>
<keyword evidence="2 4" id="KW-0012">Acyltransferase</keyword>
<dbReference type="Proteomes" id="UP001172708">
    <property type="component" value="Unassembled WGS sequence"/>
</dbReference>
<feature type="domain" description="Phospholipid/glycerol acyltransferase" evidence="3">
    <location>
        <begin position="40"/>
        <end position="158"/>
    </location>
</feature>
<dbReference type="GO" id="GO:0016746">
    <property type="term" value="F:acyltransferase activity"/>
    <property type="evidence" value="ECO:0007669"/>
    <property type="project" value="UniProtKB-KW"/>
</dbReference>
<dbReference type="PANTHER" id="PTHR10434:SF55">
    <property type="entry name" value="POSSIBLE ACYLTRANSFERASE"/>
    <property type="match status" value="1"/>
</dbReference>
<evidence type="ECO:0000259" key="3">
    <source>
        <dbReference type="SMART" id="SM00563"/>
    </source>
</evidence>
<organism evidence="4 5">
    <name type="scientific">Demequina muriae</name>
    <dbReference type="NCBI Taxonomy" id="3051664"/>
    <lineage>
        <taxon>Bacteria</taxon>
        <taxon>Bacillati</taxon>
        <taxon>Actinomycetota</taxon>
        <taxon>Actinomycetes</taxon>
        <taxon>Micrococcales</taxon>
        <taxon>Demequinaceae</taxon>
        <taxon>Demequina</taxon>
    </lineage>
</organism>
<proteinExistence type="predicted"/>
<sequence length="237" mass="26119">MPPTIPAGFRAVAALVKPVLTATTRRHWSGEEHLPRDQGFIAVSNHVTYADPFTVAHYLYDQGFAPHFLAKASLFEIPVAGKFLASLDHVPVHRGSAQAREAVEAAVRLLERGDSIVVFPEGTLTRDPEMWPMLARTGAARMALAHDVPVVPIAQWGAHELLAPYSKRPRLFPRTDVTVQAGPPVDLDEFRGRPLDIEVLRAATDRIMATLTSMLEEIRGEKAPAKPWDMRRDGGGR</sequence>
<protein>
    <submittedName>
        <fullName evidence="4">Lysophospholipid acyltransferase family protein</fullName>
    </submittedName>
</protein>
<accession>A0ABT8GIS3</accession>
<name>A0ABT8GIS3_9MICO</name>
<keyword evidence="5" id="KW-1185">Reference proteome</keyword>
<evidence type="ECO:0000256" key="1">
    <source>
        <dbReference type="ARBA" id="ARBA00022679"/>
    </source>
</evidence>
<dbReference type="InterPro" id="IPR002123">
    <property type="entry name" value="Plipid/glycerol_acylTrfase"/>
</dbReference>
<keyword evidence="1" id="KW-0808">Transferase</keyword>
<gene>
    <name evidence="4" type="ORF">QQX02_10330</name>
</gene>